<dbReference type="HOGENOM" id="CLU_1297846_0_0_4"/>
<dbReference type="KEGG" id="bgp:BGL_1c13550"/>
<evidence type="ECO:0000313" key="2">
    <source>
        <dbReference type="Proteomes" id="UP000031838"/>
    </source>
</evidence>
<evidence type="ECO:0008006" key="3">
    <source>
        <dbReference type="Google" id="ProtNLM"/>
    </source>
</evidence>
<evidence type="ECO:0000313" key="1">
    <source>
        <dbReference type="EMBL" id="AJK45875.1"/>
    </source>
</evidence>
<reference evidence="1 2" key="2">
    <citation type="journal article" date="2016" name="Appl. Microbiol. Biotechnol.">
        <title>Mutations improving production and secretion of extracellular lipase by Burkholderia glumae PG1.</title>
        <authorList>
            <person name="Knapp A."/>
            <person name="Voget S."/>
            <person name="Gao R."/>
            <person name="Zaburannyi N."/>
            <person name="Krysciak D."/>
            <person name="Breuer M."/>
            <person name="Hauer B."/>
            <person name="Streit W.R."/>
            <person name="Muller R."/>
            <person name="Daniel R."/>
            <person name="Jaeger K.E."/>
        </authorList>
    </citation>
    <scope>NUCLEOTIDE SEQUENCE [LARGE SCALE GENOMIC DNA]</scope>
    <source>
        <strain evidence="1 2">PG1</strain>
    </source>
</reference>
<name>A0A0B6RXW8_BURPL</name>
<dbReference type="InterPro" id="IPR027961">
    <property type="entry name" value="DUF4442"/>
</dbReference>
<sequence>MPEAVPRDRIDAAEREVALLEDMADRTAGAVAYHGGGPLAIVPNPSPPGPADAFTKPPTRARAMNRLFFNAFILAKVPIAWIAGVKPQHLDDRSCRMAVRYGWLNRNPFNSMFWAVEGMAAEFSTGALCIARLRKTERRISLLLVGLEANFSKKAVGRIAFRCDEGEAVDAVLRDVVADSVPRTLRMRSVGTDEQGDQVGEFFFTWSFKAKG</sequence>
<keyword evidence="2" id="KW-1185">Reference proteome</keyword>
<accession>A0A0B6RXW8</accession>
<dbReference type="Gene3D" id="3.10.129.10">
    <property type="entry name" value="Hotdog Thioesterase"/>
    <property type="match status" value="1"/>
</dbReference>
<proteinExistence type="predicted"/>
<dbReference type="InterPro" id="IPR029069">
    <property type="entry name" value="HotDog_dom_sf"/>
</dbReference>
<dbReference type="AlphaFoldDB" id="A0A0B6RXW8"/>
<dbReference type="Proteomes" id="UP000031838">
    <property type="component" value="Chromosome 1"/>
</dbReference>
<dbReference type="EMBL" id="CP002580">
    <property type="protein sequence ID" value="AJK45875.1"/>
    <property type="molecule type" value="Genomic_DNA"/>
</dbReference>
<dbReference type="SUPFAM" id="SSF54637">
    <property type="entry name" value="Thioesterase/thiol ester dehydrase-isomerase"/>
    <property type="match status" value="1"/>
</dbReference>
<gene>
    <name evidence="1" type="ORF">BGL_1c13550</name>
</gene>
<protein>
    <recommendedName>
        <fullName evidence="3">DUF4442 domain-containing protein</fullName>
    </recommendedName>
</protein>
<dbReference type="Pfam" id="PF14539">
    <property type="entry name" value="DUF4442"/>
    <property type="match status" value="1"/>
</dbReference>
<organism evidence="1 2">
    <name type="scientific">Burkholderia plantarii</name>
    <dbReference type="NCBI Taxonomy" id="41899"/>
    <lineage>
        <taxon>Bacteria</taxon>
        <taxon>Pseudomonadati</taxon>
        <taxon>Pseudomonadota</taxon>
        <taxon>Betaproteobacteria</taxon>
        <taxon>Burkholderiales</taxon>
        <taxon>Burkholderiaceae</taxon>
        <taxon>Burkholderia</taxon>
    </lineage>
</organism>
<reference evidence="2" key="1">
    <citation type="submission" date="2011-03" db="EMBL/GenBank/DDBJ databases">
        <authorList>
            <person name="Voget S."/>
            <person name="Streit W.R."/>
            <person name="Jaeger K.E."/>
            <person name="Daniel R."/>
        </authorList>
    </citation>
    <scope>NUCLEOTIDE SEQUENCE [LARGE SCALE GENOMIC DNA]</scope>
    <source>
        <strain evidence="2">PG1</strain>
    </source>
</reference>